<comment type="caution">
    <text evidence="2">The sequence shown here is derived from an EMBL/GenBank/DDBJ whole genome shotgun (WGS) entry which is preliminary data.</text>
</comment>
<proteinExistence type="predicted"/>
<dbReference type="InterPro" id="IPR036561">
    <property type="entry name" value="MAM33_sf"/>
</dbReference>
<dbReference type="Proteomes" id="UP001430848">
    <property type="component" value="Unassembled WGS sequence"/>
</dbReference>
<dbReference type="PANTHER" id="PTHR10826:SF1">
    <property type="entry name" value="COMPLEMENT COMPONENT 1 Q SUBCOMPONENT-BINDING PROTEIN, MITOCHONDRIAL"/>
    <property type="match status" value="1"/>
</dbReference>
<protein>
    <submittedName>
        <fullName evidence="2">Mitochondrial acidic protein mam33</fullName>
    </submittedName>
</protein>
<accession>A0ABR1NWU9</accession>
<reference evidence="2 3" key="1">
    <citation type="submission" date="2024-02" db="EMBL/GenBank/DDBJ databases">
        <title>De novo assembly and annotation of 12 fungi associated with fruit tree decline syndrome in Ontario, Canada.</title>
        <authorList>
            <person name="Sulman M."/>
            <person name="Ellouze W."/>
            <person name="Ilyukhin E."/>
        </authorList>
    </citation>
    <scope>NUCLEOTIDE SEQUENCE [LARGE SCALE GENOMIC DNA]</scope>
    <source>
        <strain evidence="2 3">M169</strain>
    </source>
</reference>
<feature type="region of interest" description="Disordered" evidence="1">
    <location>
        <begin position="142"/>
        <end position="164"/>
    </location>
</feature>
<keyword evidence="3" id="KW-1185">Reference proteome</keyword>
<evidence type="ECO:0000313" key="3">
    <source>
        <dbReference type="Proteomes" id="UP001430848"/>
    </source>
</evidence>
<dbReference type="Pfam" id="PF02330">
    <property type="entry name" value="MAM33"/>
    <property type="match status" value="1"/>
</dbReference>
<name>A0ABR1NWU9_DIAER</name>
<dbReference type="InterPro" id="IPR003428">
    <property type="entry name" value="MAM33"/>
</dbReference>
<dbReference type="SUPFAM" id="SSF54529">
    <property type="entry name" value="Mitochondrial glycoprotein MAM33-like"/>
    <property type="match status" value="1"/>
</dbReference>
<dbReference type="PANTHER" id="PTHR10826">
    <property type="entry name" value="COMPLEMENT COMPONENT 1"/>
    <property type="match status" value="1"/>
</dbReference>
<evidence type="ECO:0000256" key="1">
    <source>
        <dbReference type="SAM" id="MobiDB-lite"/>
    </source>
</evidence>
<sequence length="280" mass="30894">MFSARNLARTAPRAVARLSSVARPASARHSALLRDQCRTLRPQVSAFSTSLLRRAASGVDSELSAKLSSEISFEAEMKENEPQPVSIKDFLDNSPFEIQDTPGAQNVVLTRTYKNEKITVTFSIADIANMENEMFDEDSALGDEEGARSQENEEIDDADTGNEPNVTCRLNIVVEKPGKGAVNIDAIAQDASIIVENLYYYNDPAVAHAASPEAEHKGRDIYPGPPFGTLDEDLQLLMESYLDERGINSTLAVFVPDYMDVKEQREYLAWLNNVKGFVDA</sequence>
<gene>
    <name evidence="2" type="primary">MAM33</name>
    <name evidence="2" type="ORF">SLS63_010469</name>
</gene>
<dbReference type="EMBL" id="JAKNSF020000087">
    <property type="protein sequence ID" value="KAK7718296.1"/>
    <property type="molecule type" value="Genomic_DNA"/>
</dbReference>
<evidence type="ECO:0000313" key="2">
    <source>
        <dbReference type="EMBL" id="KAK7718296.1"/>
    </source>
</evidence>
<organism evidence="2 3">
    <name type="scientific">Diaporthe eres</name>
    <name type="common">Phomopsis oblonga</name>
    <dbReference type="NCBI Taxonomy" id="83184"/>
    <lineage>
        <taxon>Eukaryota</taxon>
        <taxon>Fungi</taxon>
        <taxon>Dikarya</taxon>
        <taxon>Ascomycota</taxon>
        <taxon>Pezizomycotina</taxon>
        <taxon>Sordariomycetes</taxon>
        <taxon>Sordariomycetidae</taxon>
        <taxon>Diaporthales</taxon>
        <taxon>Diaporthaceae</taxon>
        <taxon>Diaporthe</taxon>
        <taxon>Diaporthe eres species complex</taxon>
    </lineage>
</organism>
<dbReference type="Gene3D" id="3.10.280.10">
    <property type="entry name" value="Mitochondrial glycoprotein"/>
    <property type="match status" value="1"/>
</dbReference>